<gene>
    <name evidence="1" type="ORF">B0H63DRAFT_63113</name>
</gene>
<name>A0AAE0P7Z8_9PEZI</name>
<proteinExistence type="predicted"/>
<accession>A0AAE0P7Z8</accession>
<reference evidence="1" key="1">
    <citation type="journal article" date="2023" name="Mol. Phylogenet. Evol.">
        <title>Genome-scale phylogeny and comparative genomics of the fungal order Sordariales.</title>
        <authorList>
            <person name="Hensen N."/>
            <person name="Bonometti L."/>
            <person name="Westerberg I."/>
            <person name="Brannstrom I.O."/>
            <person name="Guillou S."/>
            <person name="Cros-Aarteil S."/>
            <person name="Calhoun S."/>
            <person name="Haridas S."/>
            <person name="Kuo A."/>
            <person name="Mondo S."/>
            <person name="Pangilinan J."/>
            <person name="Riley R."/>
            <person name="LaButti K."/>
            <person name="Andreopoulos B."/>
            <person name="Lipzen A."/>
            <person name="Chen C."/>
            <person name="Yan M."/>
            <person name="Daum C."/>
            <person name="Ng V."/>
            <person name="Clum A."/>
            <person name="Steindorff A."/>
            <person name="Ohm R.A."/>
            <person name="Martin F."/>
            <person name="Silar P."/>
            <person name="Natvig D.O."/>
            <person name="Lalanne C."/>
            <person name="Gautier V."/>
            <person name="Ament-Velasquez S.L."/>
            <person name="Kruys A."/>
            <person name="Hutchinson M.I."/>
            <person name="Powell A.J."/>
            <person name="Barry K."/>
            <person name="Miller A.N."/>
            <person name="Grigoriev I.V."/>
            <person name="Debuchy R."/>
            <person name="Gladieux P."/>
            <person name="Hiltunen Thoren M."/>
            <person name="Johannesson H."/>
        </authorList>
    </citation>
    <scope>NUCLEOTIDE SEQUENCE</scope>
    <source>
        <strain evidence="1">CBS 232.78</strain>
    </source>
</reference>
<dbReference type="AlphaFoldDB" id="A0AAE0P7Z8"/>
<protein>
    <submittedName>
        <fullName evidence="1">Uncharacterized protein</fullName>
    </submittedName>
</protein>
<comment type="caution">
    <text evidence="1">The sequence shown here is derived from an EMBL/GenBank/DDBJ whole genome shotgun (WGS) entry which is preliminary data.</text>
</comment>
<evidence type="ECO:0000313" key="1">
    <source>
        <dbReference type="EMBL" id="KAK3394984.1"/>
    </source>
</evidence>
<dbReference type="Proteomes" id="UP001285441">
    <property type="component" value="Unassembled WGS sequence"/>
</dbReference>
<sequence>MGIFSKKDTAASFPVDADNPFRPTKAIYVKEGNEFALSITLADITSLIPEPLLSVTTADEPTLLETATSTDLSTAPTLLKLTRTSRFASNWTATNFADTKVADLTNPLLSLGKWTITFPAKSAHSNHDILLHPAGFMMRSDEFVKDSVPYFWDVLDGRKLCKLYKAVEGKKCEIARFIGASARDRDGVLLVDDAQLDEVVVGLTCVAVLNRSDSFRA</sequence>
<keyword evidence="2" id="KW-1185">Reference proteome</keyword>
<evidence type="ECO:0000313" key="2">
    <source>
        <dbReference type="Proteomes" id="UP001285441"/>
    </source>
</evidence>
<reference evidence="1" key="2">
    <citation type="submission" date="2023-06" db="EMBL/GenBank/DDBJ databases">
        <authorList>
            <consortium name="Lawrence Berkeley National Laboratory"/>
            <person name="Haridas S."/>
            <person name="Hensen N."/>
            <person name="Bonometti L."/>
            <person name="Westerberg I."/>
            <person name="Brannstrom I.O."/>
            <person name="Guillou S."/>
            <person name="Cros-Aarteil S."/>
            <person name="Calhoun S."/>
            <person name="Kuo A."/>
            <person name="Mondo S."/>
            <person name="Pangilinan J."/>
            <person name="Riley R."/>
            <person name="LaButti K."/>
            <person name="Andreopoulos B."/>
            <person name="Lipzen A."/>
            <person name="Chen C."/>
            <person name="Yanf M."/>
            <person name="Daum C."/>
            <person name="Ng V."/>
            <person name="Clum A."/>
            <person name="Steindorff A."/>
            <person name="Ohm R."/>
            <person name="Martin F."/>
            <person name="Silar P."/>
            <person name="Natvig D."/>
            <person name="Lalanne C."/>
            <person name="Gautier V."/>
            <person name="Ament-velasquez S.L."/>
            <person name="Kruys A."/>
            <person name="Hutchinson M.I."/>
            <person name="Powell A.J."/>
            <person name="Barry K."/>
            <person name="Miller A.N."/>
            <person name="Grigoriev I.V."/>
            <person name="Debuchy R."/>
            <person name="Gladieux P."/>
            <person name="Thoren M.H."/>
            <person name="Johannesson H."/>
        </authorList>
    </citation>
    <scope>NUCLEOTIDE SEQUENCE</scope>
    <source>
        <strain evidence="1">CBS 232.78</strain>
    </source>
</reference>
<dbReference type="EMBL" id="JAULSW010000001">
    <property type="protein sequence ID" value="KAK3394984.1"/>
    <property type="molecule type" value="Genomic_DNA"/>
</dbReference>
<organism evidence="1 2">
    <name type="scientific">Podospora didyma</name>
    <dbReference type="NCBI Taxonomy" id="330526"/>
    <lineage>
        <taxon>Eukaryota</taxon>
        <taxon>Fungi</taxon>
        <taxon>Dikarya</taxon>
        <taxon>Ascomycota</taxon>
        <taxon>Pezizomycotina</taxon>
        <taxon>Sordariomycetes</taxon>
        <taxon>Sordariomycetidae</taxon>
        <taxon>Sordariales</taxon>
        <taxon>Podosporaceae</taxon>
        <taxon>Podospora</taxon>
    </lineage>
</organism>